<proteinExistence type="predicted"/>
<accession>A0ABQ1IVV4</accession>
<comment type="caution">
    <text evidence="1">The sequence shown here is derived from an EMBL/GenBank/DDBJ whole genome shotgun (WGS) entry which is preliminary data.</text>
</comment>
<reference evidence="2" key="1">
    <citation type="journal article" date="2019" name="Int. J. Syst. Evol. Microbiol.">
        <title>The Global Catalogue of Microorganisms (GCM) 10K type strain sequencing project: providing services to taxonomists for standard genome sequencing and annotation.</title>
        <authorList>
            <consortium name="The Broad Institute Genomics Platform"/>
            <consortium name="The Broad Institute Genome Sequencing Center for Infectious Disease"/>
            <person name="Wu L."/>
            <person name="Ma J."/>
        </authorList>
    </citation>
    <scope>NUCLEOTIDE SEQUENCE [LARGE SCALE GENOMIC DNA]</scope>
    <source>
        <strain evidence="2">CGMCC 1.15339</strain>
    </source>
</reference>
<dbReference type="RefSeq" id="WP_188738011.1">
    <property type="nucleotide sequence ID" value="NZ_BMII01000008.1"/>
</dbReference>
<dbReference type="Proteomes" id="UP000617555">
    <property type="component" value="Unassembled WGS sequence"/>
</dbReference>
<evidence type="ECO:0000313" key="2">
    <source>
        <dbReference type="Proteomes" id="UP000617555"/>
    </source>
</evidence>
<organism evidence="1 2">
    <name type="scientific">Shewanella inventionis</name>
    <dbReference type="NCBI Taxonomy" id="1738770"/>
    <lineage>
        <taxon>Bacteria</taxon>
        <taxon>Pseudomonadati</taxon>
        <taxon>Pseudomonadota</taxon>
        <taxon>Gammaproteobacteria</taxon>
        <taxon>Alteromonadales</taxon>
        <taxon>Shewanellaceae</taxon>
        <taxon>Shewanella</taxon>
    </lineage>
</organism>
<keyword evidence="2" id="KW-1185">Reference proteome</keyword>
<dbReference type="EMBL" id="BMII01000008">
    <property type="protein sequence ID" value="GGB53151.1"/>
    <property type="molecule type" value="Genomic_DNA"/>
</dbReference>
<name>A0ABQ1IVV4_9GAMM</name>
<protein>
    <submittedName>
        <fullName evidence="1">Uncharacterized protein</fullName>
    </submittedName>
</protein>
<evidence type="ECO:0000313" key="1">
    <source>
        <dbReference type="EMBL" id="GGB53151.1"/>
    </source>
</evidence>
<gene>
    <name evidence="1" type="ORF">GCM10011607_12080</name>
</gene>
<sequence length="333" mass="37504">MSNTTNDTALIDTIVGLTEEHKATLKSLAGNSPLNDDELAIVKQIASVAAASLTISQQRALNDGMEDEGFILFDRADLLTDISDHEATFIAAFAMECNFVERIKPLAYDLLMLSEDVVFYSEQDIIESCFNWLKSIYARDWLTMRYYLFTTAWVNGDTESYIQDLYNTENADKGGITLKSELERVAWEFAQQFGGEFDKECYGRPCFDKYGFISYPENMKEISYDEHRVLLDVADLNTYSCYNFFGNGVPMLFDIDAAMLVNDEDDDDDDEDGASETFNVTVTGIVYDEGNTSLPQEMTITVTCELMDIEDTICEEISNLTGFSVSAFAFDIN</sequence>